<reference evidence="2 3" key="1">
    <citation type="journal article" date="2013" name="Nat. Commun.">
        <title>Genome analysis reveals insights into physiology and longevity of the Brandt's bat Myotis brandtii.</title>
        <authorList>
            <person name="Seim I."/>
            <person name="Fang X."/>
            <person name="Xiong Z."/>
            <person name="Lobanov A.V."/>
            <person name="Huang Z."/>
            <person name="Ma S."/>
            <person name="Feng Y."/>
            <person name="Turanov A.A."/>
            <person name="Zhu Y."/>
            <person name="Lenz T.L."/>
            <person name="Gerashchenko M.V."/>
            <person name="Fan D."/>
            <person name="Hee Yim S."/>
            <person name="Yao X."/>
            <person name="Jordan D."/>
            <person name="Xiong Y."/>
            <person name="Ma Y."/>
            <person name="Lyapunov A.N."/>
            <person name="Chen G."/>
            <person name="Kulakova O.I."/>
            <person name="Sun Y."/>
            <person name="Lee S.G."/>
            <person name="Bronson R.T."/>
            <person name="Moskalev A.A."/>
            <person name="Sunyaev S.R."/>
            <person name="Zhang G."/>
            <person name="Krogh A."/>
            <person name="Wang J."/>
            <person name="Gladyshev V.N."/>
        </authorList>
    </citation>
    <scope>NUCLEOTIDE SEQUENCE [LARGE SCALE GENOMIC DNA]</scope>
</reference>
<evidence type="ECO:0000256" key="1">
    <source>
        <dbReference type="SAM" id="MobiDB-lite"/>
    </source>
</evidence>
<proteinExistence type="predicted"/>
<gene>
    <name evidence="2" type="ORF">D623_10007850</name>
</gene>
<dbReference type="EMBL" id="KE163204">
    <property type="protein sequence ID" value="EPQ11194.1"/>
    <property type="molecule type" value="Genomic_DNA"/>
</dbReference>
<sequence length="68" mass="7208">MLGAASCLLAATRLQTGPPSLASRGRIPPGPDPAGELALSHPNQTQRAGWTLLTGKMTGTFWEFSFLR</sequence>
<evidence type="ECO:0000313" key="2">
    <source>
        <dbReference type="EMBL" id="EPQ11194.1"/>
    </source>
</evidence>
<evidence type="ECO:0000313" key="3">
    <source>
        <dbReference type="Proteomes" id="UP000052978"/>
    </source>
</evidence>
<keyword evidence="3" id="KW-1185">Reference proteome</keyword>
<protein>
    <submittedName>
        <fullName evidence="2">Uncharacterized protein</fullName>
    </submittedName>
</protein>
<dbReference type="Proteomes" id="UP000052978">
    <property type="component" value="Unassembled WGS sequence"/>
</dbReference>
<accession>S7N2E3</accession>
<name>S7N2E3_MYOBR</name>
<feature type="region of interest" description="Disordered" evidence="1">
    <location>
        <begin position="17"/>
        <end position="37"/>
    </location>
</feature>
<dbReference type="AlphaFoldDB" id="S7N2E3"/>
<organism evidence="2 3">
    <name type="scientific">Myotis brandtii</name>
    <name type="common">Brandt's bat</name>
    <dbReference type="NCBI Taxonomy" id="109478"/>
    <lineage>
        <taxon>Eukaryota</taxon>
        <taxon>Metazoa</taxon>
        <taxon>Chordata</taxon>
        <taxon>Craniata</taxon>
        <taxon>Vertebrata</taxon>
        <taxon>Euteleostomi</taxon>
        <taxon>Mammalia</taxon>
        <taxon>Eutheria</taxon>
        <taxon>Laurasiatheria</taxon>
        <taxon>Chiroptera</taxon>
        <taxon>Yangochiroptera</taxon>
        <taxon>Vespertilionidae</taxon>
        <taxon>Myotis</taxon>
    </lineage>
</organism>